<dbReference type="GO" id="GO:0006508">
    <property type="term" value="P:proteolysis"/>
    <property type="evidence" value="ECO:0007669"/>
    <property type="project" value="InterPro"/>
</dbReference>
<evidence type="ECO:0000313" key="4">
    <source>
        <dbReference type="Ensembl" id="ENSBIXP00000002020.1"/>
    </source>
</evidence>
<dbReference type="InterPro" id="IPR033121">
    <property type="entry name" value="PEPTIDASE_A1"/>
</dbReference>
<dbReference type="SUPFAM" id="SSF50630">
    <property type="entry name" value="Acid proteases"/>
    <property type="match status" value="1"/>
</dbReference>
<dbReference type="InterPro" id="IPR021109">
    <property type="entry name" value="Peptidase_aspartic_dom_sf"/>
</dbReference>
<evidence type="ECO:0000313" key="5">
    <source>
        <dbReference type="Proteomes" id="UP000314981"/>
    </source>
</evidence>
<evidence type="ECO:0000256" key="1">
    <source>
        <dbReference type="ARBA" id="ARBA00004239"/>
    </source>
</evidence>
<dbReference type="PROSITE" id="PS51767">
    <property type="entry name" value="PEPTIDASE_A1"/>
    <property type="match status" value="1"/>
</dbReference>
<feature type="domain" description="Peptidase A1" evidence="3">
    <location>
        <begin position="1"/>
        <end position="80"/>
    </location>
</feature>
<proteinExistence type="inferred from homology"/>
<reference evidence="4" key="2">
    <citation type="submission" date="2025-08" db="UniProtKB">
        <authorList>
            <consortium name="Ensembl"/>
        </authorList>
    </citation>
    <scope>IDENTIFICATION</scope>
</reference>
<dbReference type="GO" id="GO:0005576">
    <property type="term" value="C:extracellular region"/>
    <property type="evidence" value="ECO:0007669"/>
    <property type="project" value="UniProtKB-SubCell"/>
</dbReference>
<dbReference type="PANTHER" id="PTHR47966">
    <property type="entry name" value="BETA-SITE APP-CLEAVING ENZYME, ISOFORM A-RELATED"/>
    <property type="match status" value="1"/>
</dbReference>
<dbReference type="GO" id="GO:0004190">
    <property type="term" value="F:aspartic-type endopeptidase activity"/>
    <property type="evidence" value="ECO:0007669"/>
    <property type="project" value="InterPro"/>
</dbReference>
<dbReference type="OMA" id="TICAKHI"/>
<accession>A0A4W2BPU8</accession>
<evidence type="ECO:0000256" key="2">
    <source>
        <dbReference type="ARBA" id="ARBA00007447"/>
    </source>
</evidence>
<dbReference type="Proteomes" id="UP000314981">
    <property type="component" value="Chromosome 29"/>
</dbReference>
<comment type="subcellular location">
    <subcellularLocation>
        <location evidence="1">Secreted</location>
        <location evidence="1">Extracellular space</location>
    </subcellularLocation>
</comment>
<protein>
    <recommendedName>
        <fullName evidence="3">Peptidase A1 domain-containing protein</fullName>
    </recommendedName>
</protein>
<dbReference type="AlphaFoldDB" id="A0A4W2BPU8"/>
<reference evidence="4 5" key="1">
    <citation type="submission" date="2018-11" db="EMBL/GenBank/DDBJ databases">
        <title>Haplotype-resolved cattle genomes.</title>
        <authorList>
            <person name="Low W.Y."/>
            <person name="Tearle R."/>
            <person name="Bickhart D.M."/>
            <person name="Rosen B.D."/>
            <person name="Koren S."/>
            <person name="Rhie A."/>
            <person name="Hiendleder S."/>
            <person name="Phillippy A.M."/>
            <person name="Smith T.P.L."/>
            <person name="Williams J.L."/>
        </authorList>
    </citation>
    <scope>NUCLEOTIDE SEQUENCE [LARGE SCALE GENOMIC DNA]</scope>
</reference>
<name>A0A4W2BPU8_BOBOX</name>
<dbReference type="STRING" id="30522.A0A4W2BPU8"/>
<sequence>MKRKVIACSGGCEAFVDTGTALIKGPRRLVNNIQKLIGATSRALHFMFCGNILPSITFTINGINYPVPARAYILKVRGQH</sequence>
<dbReference type="Gene3D" id="2.40.70.10">
    <property type="entry name" value="Acid Proteases"/>
    <property type="match status" value="1"/>
</dbReference>
<keyword evidence="5" id="KW-1185">Reference proteome</keyword>
<evidence type="ECO:0000259" key="3">
    <source>
        <dbReference type="PROSITE" id="PS51767"/>
    </source>
</evidence>
<dbReference type="InterPro" id="IPR001461">
    <property type="entry name" value="Aspartic_peptidase_A1"/>
</dbReference>
<organism evidence="4 5">
    <name type="scientific">Bos indicus x Bos taurus</name>
    <name type="common">Hybrid cattle</name>
    <dbReference type="NCBI Taxonomy" id="30522"/>
    <lineage>
        <taxon>Eukaryota</taxon>
        <taxon>Metazoa</taxon>
        <taxon>Chordata</taxon>
        <taxon>Craniata</taxon>
        <taxon>Vertebrata</taxon>
        <taxon>Euteleostomi</taxon>
        <taxon>Mammalia</taxon>
        <taxon>Eutheria</taxon>
        <taxon>Laurasiatheria</taxon>
        <taxon>Artiodactyla</taxon>
        <taxon>Ruminantia</taxon>
        <taxon>Pecora</taxon>
        <taxon>Bovidae</taxon>
        <taxon>Bovinae</taxon>
        <taxon>Bos</taxon>
    </lineage>
</organism>
<comment type="similarity">
    <text evidence="2">Belongs to the peptidase A1 family.</text>
</comment>
<dbReference type="Pfam" id="PF00026">
    <property type="entry name" value="Asp"/>
    <property type="match status" value="1"/>
</dbReference>
<dbReference type="PANTHER" id="PTHR47966:SF49">
    <property type="entry name" value="PEPSIN A-5"/>
    <property type="match status" value="1"/>
</dbReference>
<reference evidence="4" key="3">
    <citation type="submission" date="2025-09" db="UniProtKB">
        <authorList>
            <consortium name="Ensembl"/>
        </authorList>
    </citation>
    <scope>IDENTIFICATION</scope>
</reference>
<dbReference type="Ensembl" id="ENSBIXT00000012736.1">
    <property type="protein sequence ID" value="ENSBIXP00000002020.1"/>
    <property type="gene ID" value="ENSBIXG00000008558.1"/>
</dbReference>